<dbReference type="Gene3D" id="3.40.50.720">
    <property type="entry name" value="NAD(P)-binding Rossmann-like Domain"/>
    <property type="match status" value="2"/>
</dbReference>
<evidence type="ECO:0000313" key="7">
    <source>
        <dbReference type="Proteomes" id="UP001347796"/>
    </source>
</evidence>
<dbReference type="InterPro" id="IPR036291">
    <property type="entry name" value="NAD(P)-bd_dom_sf"/>
</dbReference>
<dbReference type="PANTHER" id="PTHR10996">
    <property type="entry name" value="2-HYDROXYACID DEHYDROGENASE-RELATED"/>
    <property type="match status" value="1"/>
</dbReference>
<sequence>MKLKIYVTRIVPQEGIDILKDKYDVEVWDSEDVIPYEALREKVVGITALFCTISDEIDAGILDAAGPSLKVVATMSVGQHHIDLEECKRRGIQVTNTPDVASDSAAELTVALLLLTTRRLLEGFEAVKNGEWGKWKPMWILGTESLNRTLGIMGMGRVGFGVARRLKPFGVSRIIYHDVTQAAFADDVGAELVSFEDLLKESDLLCVCCALTAQTRHIFDKSAFSKMKSSAVLINTSRAALLQQSDLYDALKEGQISAAGLDVTDPEPLPINHPLLSLPNCVILPHLGTNTTDARSNMSINTAMNIRAVLEPLQ</sequence>
<keyword evidence="1 3" id="KW-0560">Oxidoreductase</keyword>
<dbReference type="GO" id="GO:0030267">
    <property type="term" value="F:glyoxylate reductase (NADPH) activity"/>
    <property type="evidence" value="ECO:0007669"/>
    <property type="project" value="TreeGrafter"/>
</dbReference>
<reference evidence="6 7" key="1">
    <citation type="submission" date="2024-01" db="EMBL/GenBank/DDBJ databases">
        <title>The genome of the rayed Mediterranean limpet Patella caerulea (Linnaeus, 1758).</title>
        <authorList>
            <person name="Anh-Thu Weber A."/>
            <person name="Halstead-Nussloch G."/>
        </authorList>
    </citation>
    <scope>NUCLEOTIDE SEQUENCE [LARGE SCALE GENOMIC DNA]</scope>
    <source>
        <strain evidence="6">AATW-2023a</strain>
        <tissue evidence="6">Whole specimen</tissue>
    </source>
</reference>
<dbReference type="GO" id="GO:0005829">
    <property type="term" value="C:cytosol"/>
    <property type="evidence" value="ECO:0007669"/>
    <property type="project" value="TreeGrafter"/>
</dbReference>
<dbReference type="PROSITE" id="PS00065">
    <property type="entry name" value="D_2_HYDROXYACID_DH_1"/>
    <property type="match status" value="1"/>
</dbReference>
<proteinExistence type="inferred from homology"/>
<accession>A0AAN8JJI9</accession>
<comment type="caution">
    <text evidence="6">The sequence shown here is derived from an EMBL/GenBank/DDBJ whole genome shotgun (WGS) entry which is preliminary data.</text>
</comment>
<dbReference type="InterPro" id="IPR029752">
    <property type="entry name" value="D-isomer_DH_CS1"/>
</dbReference>
<evidence type="ECO:0000256" key="2">
    <source>
        <dbReference type="ARBA" id="ARBA00073306"/>
    </source>
</evidence>
<dbReference type="InterPro" id="IPR050223">
    <property type="entry name" value="D-isomer_2-hydroxyacid_DH"/>
</dbReference>
<dbReference type="EMBL" id="JAZGQO010000010">
    <property type="protein sequence ID" value="KAK6175699.1"/>
    <property type="molecule type" value="Genomic_DNA"/>
</dbReference>
<dbReference type="SUPFAM" id="SSF51735">
    <property type="entry name" value="NAD(P)-binding Rossmann-fold domains"/>
    <property type="match status" value="1"/>
</dbReference>
<keyword evidence="7" id="KW-1185">Reference proteome</keyword>
<organism evidence="6 7">
    <name type="scientific">Patella caerulea</name>
    <name type="common">Rayed Mediterranean limpet</name>
    <dbReference type="NCBI Taxonomy" id="87958"/>
    <lineage>
        <taxon>Eukaryota</taxon>
        <taxon>Metazoa</taxon>
        <taxon>Spiralia</taxon>
        <taxon>Lophotrochozoa</taxon>
        <taxon>Mollusca</taxon>
        <taxon>Gastropoda</taxon>
        <taxon>Patellogastropoda</taxon>
        <taxon>Patelloidea</taxon>
        <taxon>Patellidae</taxon>
        <taxon>Patella</taxon>
    </lineage>
</organism>
<feature type="domain" description="D-isomer specific 2-hydroxyacid dehydrogenase catalytic" evidence="4">
    <location>
        <begin position="7"/>
        <end position="310"/>
    </location>
</feature>
<dbReference type="GO" id="GO:0051287">
    <property type="term" value="F:NAD binding"/>
    <property type="evidence" value="ECO:0007669"/>
    <property type="project" value="InterPro"/>
</dbReference>
<dbReference type="Proteomes" id="UP001347796">
    <property type="component" value="Unassembled WGS sequence"/>
</dbReference>
<evidence type="ECO:0000259" key="5">
    <source>
        <dbReference type="Pfam" id="PF02826"/>
    </source>
</evidence>
<dbReference type="GO" id="GO:0008465">
    <property type="term" value="F:hydroxypyruvate reductase (NADH) activity"/>
    <property type="evidence" value="ECO:0007669"/>
    <property type="project" value="TreeGrafter"/>
</dbReference>
<gene>
    <name evidence="6" type="ORF">SNE40_014100</name>
</gene>
<evidence type="ECO:0000313" key="6">
    <source>
        <dbReference type="EMBL" id="KAK6175699.1"/>
    </source>
</evidence>
<dbReference type="SUPFAM" id="SSF52283">
    <property type="entry name" value="Formate/glycerate dehydrogenase catalytic domain-like"/>
    <property type="match status" value="1"/>
</dbReference>
<evidence type="ECO:0000256" key="3">
    <source>
        <dbReference type="RuleBase" id="RU003719"/>
    </source>
</evidence>
<dbReference type="CDD" id="cd05301">
    <property type="entry name" value="GDH"/>
    <property type="match status" value="1"/>
</dbReference>
<comment type="similarity">
    <text evidence="3">Belongs to the D-isomer specific 2-hydroxyacid dehydrogenase family.</text>
</comment>
<feature type="domain" description="D-isomer specific 2-hydroxyacid dehydrogenase NAD-binding" evidence="5">
    <location>
        <begin position="110"/>
        <end position="288"/>
    </location>
</feature>
<evidence type="ECO:0000256" key="1">
    <source>
        <dbReference type="ARBA" id="ARBA00023002"/>
    </source>
</evidence>
<name>A0AAN8JJI9_PATCE</name>
<dbReference type="Pfam" id="PF02826">
    <property type="entry name" value="2-Hacid_dh_C"/>
    <property type="match status" value="1"/>
</dbReference>
<dbReference type="InterPro" id="IPR006140">
    <property type="entry name" value="D-isomer_DH_NAD-bd"/>
</dbReference>
<dbReference type="FunFam" id="3.40.50.720:FF:000026">
    <property type="entry name" value="Glyoxylate/hydroxypyruvate reductase B"/>
    <property type="match status" value="1"/>
</dbReference>
<dbReference type="InterPro" id="IPR006139">
    <property type="entry name" value="D-isomer_2_OHA_DH_cat_dom"/>
</dbReference>
<dbReference type="PANTHER" id="PTHR10996:SF277">
    <property type="entry name" value="GLYOXYLATE REDUCTASE_HYDROXYPYRUVATE REDUCTASE"/>
    <property type="match status" value="1"/>
</dbReference>
<protein>
    <recommendedName>
        <fullName evidence="2">Glyoxylate reductase/hydroxypyruvate reductase</fullName>
    </recommendedName>
</protein>
<dbReference type="AlphaFoldDB" id="A0AAN8JJI9"/>
<dbReference type="Pfam" id="PF00389">
    <property type="entry name" value="2-Hacid_dh"/>
    <property type="match status" value="1"/>
</dbReference>
<evidence type="ECO:0000259" key="4">
    <source>
        <dbReference type="Pfam" id="PF00389"/>
    </source>
</evidence>